<accession>A0A2I2L571</accession>
<proteinExistence type="predicted"/>
<protein>
    <submittedName>
        <fullName evidence="1">MORN-repeat protein</fullName>
    </submittedName>
</protein>
<feature type="non-terminal residue" evidence="1">
    <location>
        <position position="1"/>
    </location>
</feature>
<dbReference type="Proteomes" id="UP000236316">
    <property type="component" value="Segment"/>
</dbReference>
<dbReference type="SUPFAM" id="SSF82185">
    <property type="entry name" value="Histone H3 K4-specific methyltransferase SET7/9 N-terminal domain"/>
    <property type="match status" value="2"/>
</dbReference>
<gene>
    <name evidence="1" type="ORF">ORPV_757</name>
</gene>
<dbReference type="GeneID" id="35382580"/>
<dbReference type="KEGG" id="vg:35382580"/>
<evidence type="ECO:0000313" key="1">
    <source>
        <dbReference type="EMBL" id="SNW62661.1"/>
    </source>
</evidence>
<evidence type="ECO:0000313" key="2">
    <source>
        <dbReference type="Proteomes" id="UP000236316"/>
    </source>
</evidence>
<dbReference type="EMBL" id="LT906555">
    <property type="protein sequence ID" value="SNW62661.1"/>
    <property type="molecule type" value="Genomic_DNA"/>
</dbReference>
<keyword evidence="2" id="KW-1185">Reference proteome</keyword>
<sequence length="270" mass="32538">LPDDIFKYGLIPYFDVYDVIHILKSCKYLYTTMNRIYKDDIKNKFVKMEWVIKNNKYMCEYNINNITNLREGRYSKCNLKLLEECCYKYGKKDGNERHYDENVLINKIVPYKNGKIHGILHCWNNGLHYIDPYKDDKKHGLCQIFKLSCDGKNIKIMEGRYIDGKAHGIHQHWNEKGLRQLWFECRDGKVNGKYITYYNNLECEVKKKEYSYVNDIRDGECIKYNILPVWNDVLGIQEYKEVKRQSNYYSYGKLDKKIKYEVPKNSYTYK</sequence>
<organism evidence="1">
    <name type="scientific">Orpheovirus IHUMI-LCC2</name>
    <dbReference type="NCBI Taxonomy" id="2023057"/>
    <lineage>
        <taxon>Viruses</taxon>
        <taxon>Varidnaviria</taxon>
        <taxon>Bamfordvirae</taxon>
        <taxon>Nucleocytoviricota</taxon>
        <taxon>Megaviricetes</taxon>
        <taxon>Pimascovirales</taxon>
        <taxon>Ocovirineae</taxon>
        <taxon>Orpheoviridae</taxon>
        <taxon>Alphaorpheovirus</taxon>
        <taxon>Alphaorpheovirus massiliense</taxon>
    </lineage>
</organism>
<name>A0A2I2L571_9VIRU</name>
<dbReference type="RefSeq" id="YP_009448963.1">
    <property type="nucleotide sequence ID" value="NC_036594.1"/>
</dbReference>
<dbReference type="Gene3D" id="2.20.110.10">
    <property type="entry name" value="Histone H3 K4-specific methyltransferase SET7/9 N-terminal domain"/>
    <property type="match status" value="1"/>
</dbReference>
<reference evidence="1" key="1">
    <citation type="submission" date="2017-08" db="EMBL/GenBank/DDBJ databases">
        <authorList>
            <consortium name="Urmite Genomes"/>
        </authorList>
    </citation>
    <scope>NUCLEOTIDE SEQUENCE [LARGE SCALE GENOMIC DNA]</scope>
    <source>
        <strain evidence="1">IHUMI-LCC2</strain>
    </source>
</reference>